<reference evidence="1" key="1">
    <citation type="submission" date="2021-02" db="EMBL/GenBank/DDBJ databases">
        <authorList>
            <person name="Dougan E. K."/>
            <person name="Rhodes N."/>
            <person name="Thang M."/>
            <person name="Chan C."/>
        </authorList>
    </citation>
    <scope>NUCLEOTIDE SEQUENCE</scope>
</reference>
<keyword evidence="2" id="KW-1185">Reference proteome</keyword>
<dbReference type="EMBL" id="CAJNDS010002660">
    <property type="protein sequence ID" value="CAE7558678.1"/>
    <property type="molecule type" value="Genomic_DNA"/>
</dbReference>
<proteinExistence type="predicted"/>
<gene>
    <name evidence="1" type="ORF">SNAT2548_LOCUS31454</name>
</gene>
<accession>A0A812U1R5</accession>
<evidence type="ECO:0000313" key="1">
    <source>
        <dbReference type="EMBL" id="CAE7558678.1"/>
    </source>
</evidence>
<dbReference type="AlphaFoldDB" id="A0A812U1R5"/>
<name>A0A812U1R5_9DINO</name>
<dbReference type="OrthoDB" id="438287at2759"/>
<organism evidence="1 2">
    <name type="scientific">Symbiodinium natans</name>
    <dbReference type="NCBI Taxonomy" id="878477"/>
    <lineage>
        <taxon>Eukaryota</taxon>
        <taxon>Sar</taxon>
        <taxon>Alveolata</taxon>
        <taxon>Dinophyceae</taxon>
        <taxon>Suessiales</taxon>
        <taxon>Symbiodiniaceae</taxon>
        <taxon>Symbiodinium</taxon>
    </lineage>
</organism>
<dbReference type="Proteomes" id="UP000604046">
    <property type="component" value="Unassembled WGS sequence"/>
</dbReference>
<evidence type="ECO:0000313" key="2">
    <source>
        <dbReference type="Proteomes" id="UP000604046"/>
    </source>
</evidence>
<protein>
    <submittedName>
        <fullName evidence="1">Uncharacterized protein</fullName>
    </submittedName>
</protein>
<sequence length="433" mass="49379">MRTIHLSRLGGRVLALDLSDADVEELRSSRDLKKLVAAADPNRPCARLVRLVGKDGELKDDEPIDAADLGPDSVLQYLQVSWMSELEEVPALAGETIPEGVWPNADERPEPWTLFAPDLAALLEACCQKCATNRNFDSMNLLADAWRDAVLNLSIDAVCSEMPSLLKNMLAFSGPKWRWESSPFQETIWEVVPLLQPDTVQRALLTADTETMKIIWESVRTKFPQRHRRSTVGMYGADDSARCIAELISKGLPRWCWAGHMPPFNDNLLQYILEPTDWQHIRDKDKDQARICILVAERLTLEELCHLNDDGRSALSYAVEFAEKSVVESCWMQVRDVIKRQMILCFREETVPVPKLRSILAQMYREWWDFCEDDELHFREVVAAFEEHLRELTTQDARAPGDLAGTWSSASCDGAWNWAQRGSWWSSDSWQGM</sequence>
<comment type="caution">
    <text evidence="1">The sequence shown here is derived from an EMBL/GenBank/DDBJ whole genome shotgun (WGS) entry which is preliminary data.</text>
</comment>